<dbReference type="InterPro" id="IPR036412">
    <property type="entry name" value="HAD-like_sf"/>
</dbReference>
<dbReference type="InterPro" id="IPR023214">
    <property type="entry name" value="HAD_sf"/>
</dbReference>
<dbReference type="AlphaFoldDB" id="B4CZX3"/>
<dbReference type="Gene3D" id="3.40.50.1110">
    <property type="entry name" value="SGNH hydrolase"/>
    <property type="match status" value="1"/>
</dbReference>
<evidence type="ECO:0000259" key="1">
    <source>
        <dbReference type="Pfam" id="PF21211"/>
    </source>
</evidence>
<dbReference type="Gene3D" id="3.40.50.1000">
    <property type="entry name" value="HAD superfamily/HAD-like"/>
    <property type="match status" value="1"/>
</dbReference>
<name>B4CZX3_9BACT</name>
<sequence length="585" mass="63448">MTAAPSITQNLAPTPAAYLQAARRVQAGEVPNLRPLRVAVLSTVSAQLLQPFLIVEGARRGLQIAPWFAPFGQLEVTALAADGPLYAQNPEAIVILARLEELAPEFFERTGSLDAAVARLRDLLRSLRERTAAALFIVNFAQPERLTAGVGDAMLESSQAFAIEKANAALAVACRAVSGAFVFDYARVVAEHGLRGWHDARMFALARQPWSVAAQIATSGALARTLRAAFIAPAKCLVLDADNTLWGGVVGEEGLGGIALGDDYPGNVFKRFQKHLRTLKERGVLLALASKNEEADVLAVLDQHADSILHREDFALMRINWQEKSANLREIAAALNLGIDALVLFDDNPFEREEVRVALPEVRVLDVPADPLQYGAVLAESEAFDQLTISAEDQQRAGMYQQEQARAEASRAAASPEEFLAGLQMVATIGAVGADTLPRVAQLLAKTNQFNLTTRRHTAAQISEMIASGSVALWLRLADRFGDHGLVGVAIARPMDSEWTIDTFLLSCRVIGRSVETALLARLAELVKTKGGSELMGEYFPTAKNALVRDFYPQHAFMDCGGNRWRKSLSDALPSPSYIGVHFHE</sequence>
<dbReference type="NCBIfam" id="TIGR01686">
    <property type="entry name" value="FkbH"/>
    <property type="match status" value="1"/>
</dbReference>
<comment type="caution">
    <text evidence="2">The sequence shown here is derived from an EMBL/GenBank/DDBJ whole genome shotgun (WGS) entry which is preliminary data.</text>
</comment>
<protein>
    <submittedName>
        <fullName evidence="2">FkbH like protein</fullName>
    </submittedName>
</protein>
<dbReference type="GO" id="GO:0016788">
    <property type="term" value="F:hydrolase activity, acting on ester bonds"/>
    <property type="evidence" value="ECO:0007669"/>
    <property type="project" value="UniProtKB-ARBA"/>
</dbReference>
<dbReference type="SUPFAM" id="SSF56784">
    <property type="entry name" value="HAD-like"/>
    <property type="match status" value="1"/>
</dbReference>
<dbReference type="InterPro" id="IPR049369">
    <property type="entry name" value="BF1531-like_N"/>
</dbReference>
<dbReference type="Proteomes" id="UP000005824">
    <property type="component" value="Unassembled WGS sequence"/>
</dbReference>
<organism evidence="2 3">
    <name type="scientific">Chthoniobacter flavus Ellin428</name>
    <dbReference type="NCBI Taxonomy" id="497964"/>
    <lineage>
        <taxon>Bacteria</taxon>
        <taxon>Pseudomonadati</taxon>
        <taxon>Verrucomicrobiota</taxon>
        <taxon>Spartobacteria</taxon>
        <taxon>Chthoniobacterales</taxon>
        <taxon>Chthoniobacteraceae</taxon>
        <taxon>Chthoniobacter</taxon>
    </lineage>
</organism>
<dbReference type="EMBL" id="ABVL01000005">
    <property type="protein sequence ID" value="EDY20287.1"/>
    <property type="molecule type" value="Genomic_DNA"/>
</dbReference>
<dbReference type="STRING" id="497964.CfE428DRAFT_2211"/>
<evidence type="ECO:0000313" key="2">
    <source>
        <dbReference type="EMBL" id="EDY20287.1"/>
    </source>
</evidence>
<feature type="domain" description="BF1531-like N-terminal" evidence="1">
    <location>
        <begin position="37"/>
        <end position="212"/>
    </location>
</feature>
<dbReference type="InterPro" id="IPR036514">
    <property type="entry name" value="SGNH_hydro_sf"/>
</dbReference>
<gene>
    <name evidence="2" type="ORF">CfE428DRAFT_2211</name>
</gene>
<evidence type="ECO:0000313" key="3">
    <source>
        <dbReference type="Proteomes" id="UP000005824"/>
    </source>
</evidence>
<keyword evidence="3" id="KW-1185">Reference proteome</keyword>
<dbReference type="RefSeq" id="WP_006979536.1">
    <property type="nucleotide sequence ID" value="NZ_ABVL01000005.1"/>
</dbReference>
<dbReference type="eggNOG" id="COG3882">
    <property type="taxonomic scope" value="Bacteria"/>
</dbReference>
<reference evidence="2 3" key="1">
    <citation type="journal article" date="2011" name="J. Bacteriol.">
        <title>Genome sequence of Chthoniobacter flavus Ellin428, an aerobic heterotrophic soil bacterium.</title>
        <authorList>
            <person name="Kant R."/>
            <person name="van Passel M.W."/>
            <person name="Palva A."/>
            <person name="Lucas S."/>
            <person name="Lapidus A."/>
            <person name="Glavina Del Rio T."/>
            <person name="Dalin E."/>
            <person name="Tice H."/>
            <person name="Bruce D."/>
            <person name="Goodwin L."/>
            <person name="Pitluck S."/>
            <person name="Larimer F.W."/>
            <person name="Land M.L."/>
            <person name="Hauser L."/>
            <person name="Sangwan P."/>
            <person name="de Vos W.M."/>
            <person name="Janssen P.H."/>
            <person name="Smidt H."/>
        </authorList>
    </citation>
    <scope>NUCLEOTIDE SEQUENCE [LARGE SCALE GENOMIC DNA]</scope>
    <source>
        <strain evidence="2 3">Ellin428</strain>
    </source>
</reference>
<dbReference type="Pfam" id="PF21211">
    <property type="entry name" value="FkbH_N"/>
    <property type="match status" value="1"/>
</dbReference>
<dbReference type="InParanoid" id="B4CZX3"/>
<accession>B4CZX3</accession>
<dbReference type="NCBIfam" id="TIGR01681">
    <property type="entry name" value="HAD-SF-IIIC"/>
    <property type="match status" value="1"/>
</dbReference>
<proteinExistence type="predicted"/>
<dbReference type="InterPro" id="IPR010037">
    <property type="entry name" value="FkbH_domain"/>
</dbReference>
<dbReference type="InterPro" id="IPR010033">
    <property type="entry name" value="HAD_SF_ppase_IIIC"/>
</dbReference>